<dbReference type="EMBL" id="JAUUTY010000002">
    <property type="protein sequence ID" value="KAK1686912.1"/>
    <property type="molecule type" value="Genomic_DNA"/>
</dbReference>
<organism evidence="2 3">
    <name type="scientific">Lolium multiflorum</name>
    <name type="common">Italian ryegrass</name>
    <name type="synonym">Lolium perenne subsp. multiflorum</name>
    <dbReference type="NCBI Taxonomy" id="4521"/>
    <lineage>
        <taxon>Eukaryota</taxon>
        <taxon>Viridiplantae</taxon>
        <taxon>Streptophyta</taxon>
        <taxon>Embryophyta</taxon>
        <taxon>Tracheophyta</taxon>
        <taxon>Spermatophyta</taxon>
        <taxon>Magnoliopsida</taxon>
        <taxon>Liliopsida</taxon>
        <taxon>Poales</taxon>
        <taxon>Poaceae</taxon>
        <taxon>BOP clade</taxon>
        <taxon>Pooideae</taxon>
        <taxon>Poodae</taxon>
        <taxon>Poeae</taxon>
        <taxon>Poeae Chloroplast Group 2 (Poeae type)</taxon>
        <taxon>Loliodinae</taxon>
        <taxon>Loliinae</taxon>
        <taxon>Lolium</taxon>
    </lineage>
</organism>
<dbReference type="Proteomes" id="UP001231189">
    <property type="component" value="Unassembled WGS sequence"/>
</dbReference>
<dbReference type="PANTHER" id="PTHR10775">
    <property type="entry name" value="OS08G0208400 PROTEIN"/>
    <property type="match status" value="1"/>
</dbReference>
<dbReference type="InterPro" id="IPR004242">
    <property type="entry name" value="Transposase_21"/>
</dbReference>
<dbReference type="Pfam" id="PF02992">
    <property type="entry name" value="Transposase_21"/>
    <property type="match status" value="1"/>
</dbReference>
<sequence>MMEVNEEEEEEDDSYPMFPEYGDAADNEDNEAEDQEAPDEPVDDDLGRAIADARIECETEKERSDEMTRVMLRASVPGRGFLPRLCVLIQGPKQPGNDIDVYLKPLVEELLQLWSIAGVPVWDEYKQEEFDLRALLFVTINDWPALGNISGQSNKGYNACTHCLDELEGDYLDKCKKVVYLGHRRFLRLTHPVRKKGKHYKGEADHRRKPADRNGADILGMVKDLDVIFGKGPGGRSVPNGADNAYPCGRRNLYFGIYPIGKY</sequence>
<proteinExistence type="predicted"/>
<evidence type="ECO:0008006" key="4">
    <source>
        <dbReference type="Google" id="ProtNLM"/>
    </source>
</evidence>
<gene>
    <name evidence="2" type="ORF">QYE76_047760</name>
</gene>
<reference evidence="2" key="1">
    <citation type="submission" date="2023-07" db="EMBL/GenBank/DDBJ databases">
        <title>A chromosome-level genome assembly of Lolium multiflorum.</title>
        <authorList>
            <person name="Chen Y."/>
            <person name="Copetti D."/>
            <person name="Kolliker R."/>
            <person name="Studer B."/>
        </authorList>
    </citation>
    <scope>NUCLEOTIDE SEQUENCE</scope>
    <source>
        <strain evidence="2">02402/16</strain>
        <tissue evidence="2">Leaf</tissue>
    </source>
</reference>
<feature type="region of interest" description="Disordered" evidence="1">
    <location>
        <begin position="1"/>
        <end position="45"/>
    </location>
</feature>
<dbReference type="AlphaFoldDB" id="A0AAD8WZL1"/>
<evidence type="ECO:0000313" key="3">
    <source>
        <dbReference type="Proteomes" id="UP001231189"/>
    </source>
</evidence>
<feature type="compositionally biased region" description="Acidic residues" evidence="1">
    <location>
        <begin position="23"/>
        <end position="44"/>
    </location>
</feature>
<feature type="compositionally biased region" description="Acidic residues" evidence="1">
    <location>
        <begin position="1"/>
        <end position="14"/>
    </location>
</feature>
<accession>A0AAD8WZL1</accession>
<name>A0AAD8WZL1_LOLMU</name>
<protein>
    <recommendedName>
        <fullName evidence="4">Transposase</fullName>
    </recommendedName>
</protein>
<evidence type="ECO:0000313" key="2">
    <source>
        <dbReference type="EMBL" id="KAK1686912.1"/>
    </source>
</evidence>
<keyword evidence="3" id="KW-1185">Reference proteome</keyword>
<evidence type="ECO:0000256" key="1">
    <source>
        <dbReference type="SAM" id="MobiDB-lite"/>
    </source>
</evidence>
<comment type="caution">
    <text evidence="2">The sequence shown here is derived from an EMBL/GenBank/DDBJ whole genome shotgun (WGS) entry which is preliminary data.</text>
</comment>
<dbReference type="PANTHER" id="PTHR10775:SF169">
    <property type="entry name" value="TRANSPOSASE"/>
    <property type="match status" value="1"/>
</dbReference>